<dbReference type="EMBL" id="VITY01000005">
    <property type="protein sequence ID" value="TWC00395.1"/>
    <property type="molecule type" value="Genomic_DNA"/>
</dbReference>
<name>A0A560M0U4_9BRAD</name>
<feature type="region of interest" description="Disordered" evidence="1">
    <location>
        <begin position="141"/>
        <end position="164"/>
    </location>
</feature>
<protein>
    <submittedName>
        <fullName evidence="2">Uncharacterized protein</fullName>
    </submittedName>
</protein>
<evidence type="ECO:0000313" key="3">
    <source>
        <dbReference type="Proteomes" id="UP000321304"/>
    </source>
</evidence>
<organism evidence="2 3">
    <name type="scientific">Bradyrhizobium macuxiense</name>
    <dbReference type="NCBI Taxonomy" id="1755647"/>
    <lineage>
        <taxon>Bacteria</taxon>
        <taxon>Pseudomonadati</taxon>
        <taxon>Pseudomonadota</taxon>
        <taxon>Alphaproteobacteria</taxon>
        <taxon>Hyphomicrobiales</taxon>
        <taxon>Nitrobacteraceae</taxon>
        <taxon>Bradyrhizobium</taxon>
    </lineage>
</organism>
<reference evidence="2 3" key="1">
    <citation type="submission" date="2019-06" db="EMBL/GenBank/DDBJ databases">
        <title>Genomic Encyclopedia of Type Strains, Phase IV (KMG-V): Genome sequencing to study the core and pangenomes of soil and plant-associated prokaryotes.</title>
        <authorList>
            <person name="Whitman W."/>
        </authorList>
    </citation>
    <scope>NUCLEOTIDE SEQUENCE [LARGE SCALE GENOMIC DNA]</scope>
    <source>
        <strain evidence="2 3">BR 10355</strain>
    </source>
</reference>
<gene>
    <name evidence="2" type="ORF">FBZ93_105192</name>
</gene>
<proteinExistence type="predicted"/>
<dbReference type="AlphaFoldDB" id="A0A560M0U4"/>
<comment type="caution">
    <text evidence="2">The sequence shown here is derived from an EMBL/GenBank/DDBJ whole genome shotgun (WGS) entry which is preliminary data.</text>
</comment>
<sequence length="200" mass="21934">MGFSLRSTHPTILCRADNASTSLRAKRSNPSLRMHGEMDCFVASLLAMTGAVTSPSGTPRTRRHNPCASTVGWVERSDTHQMAGRRRDDGYRFAPPILRFYATPDNASSSLRAKRSNPSLRVCGAMNCFVASLLAMTPALTSPSRTPRTHRRNPCASATAAGGSRRCRRRPTGCGVRRARAAHHCRGRGCRNRRRRGARS</sequence>
<accession>A0A560M0U4</accession>
<evidence type="ECO:0000256" key="1">
    <source>
        <dbReference type="SAM" id="MobiDB-lite"/>
    </source>
</evidence>
<dbReference type="Proteomes" id="UP000321304">
    <property type="component" value="Unassembled WGS sequence"/>
</dbReference>
<keyword evidence="3" id="KW-1185">Reference proteome</keyword>
<evidence type="ECO:0000313" key="2">
    <source>
        <dbReference type="EMBL" id="TWC00395.1"/>
    </source>
</evidence>